<dbReference type="GO" id="GO:0016020">
    <property type="term" value="C:membrane"/>
    <property type="evidence" value="ECO:0007669"/>
    <property type="project" value="UniProtKB-SubCell"/>
</dbReference>
<evidence type="ECO:0000256" key="1">
    <source>
        <dbReference type="ARBA" id="ARBA00004370"/>
    </source>
</evidence>
<dbReference type="InterPro" id="IPR006694">
    <property type="entry name" value="Fatty_acid_hydroxylase"/>
</dbReference>
<feature type="transmembrane region" description="Helical" evidence="5">
    <location>
        <begin position="12"/>
        <end position="39"/>
    </location>
</feature>
<evidence type="ECO:0000256" key="5">
    <source>
        <dbReference type="SAM" id="Phobius"/>
    </source>
</evidence>
<dbReference type="GO" id="GO:0016491">
    <property type="term" value="F:oxidoreductase activity"/>
    <property type="evidence" value="ECO:0007669"/>
    <property type="project" value="InterPro"/>
</dbReference>
<name>A0A7S3M3G8_9STRA</name>
<evidence type="ECO:0000313" key="7">
    <source>
        <dbReference type="EMBL" id="CAE0279185.1"/>
    </source>
</evidence>
<feature type="domain" description="Fatty acid hydroxylase" evidence="6">
    <location>
        <begin position="109"/>
        <end position="244"/>
    </location>
</feature>
<dbReference type="GO" id="GO:0008610">
    <property type="term" value="P:lipid biosynthetic process"/>
    <property type="evidence" value="ECO:0007669"/>
    <property type="project" value="InterPro"/>
</dbReference>
<proteinExistence type="predicted"/>
<evidence type="ECO:0000259" key="6">
    <source>
        <dbReference type="Pfam" id="PF04116"/>
    </source>
</evidence>
<dbReference type="EMBL" id="HBIC01015859">
    <property type="protein sequence ID" value="CAE0279185.1"/>
    <property type="molecule type" value="Transcribed_RNA"/>
</dbReference>
<evidence type="ECO:0000256" key="3">
    <source>
        <dbReference type="ARBA" id="ARBA00022989"/>
    </source>
</evidence>
<sequence length="297" mass="34326">MLCEVGTSHGFLALWIVMSVLGLVSMLLLSSALFYPYYVHPTFERWQRKNNPKFPSPELVKKEIIHMCKGLSAATLCPAFTLMASKWGYSQGYCGSGSGAEYPLLVQLIIIFVFTDFAEYYYHLMGHKYNLLWSIHRHHHMFYNPSPFAVIADEYLDQFVRTLPMVILPFVMPINMDLMFAVFAVLFYGYGVYLHWGYESEYLSAHHPILNTSYHHYIHHALSAKNRPIYTGFFFKLWDNMFGTVLSDPCTCFDCRPKRSLEMWKETVKPDYSVLLSPKWWLASSAAVDAAPESKSK</sequence>
<dbReference type="Pfam" id="PF04116">
    <property type="entry name" value="FA_hydroxylase"/>
    <property type="match status" value="1"/>
</dbReference>
<gene>
    <name evidence="7" type="ORF">SELO1098_LOCUS8018</name>
</gene>
<evidence type="ECO:0000256" key="2">
    <source>
        <dbReference type="ARBA" id="ARBA00022692"/>
    </source>
</evidence>
<feature type="transmembrane region" description="Helical" evidence="5">
    <location>
        <begin position="104"/>
        <end position="122"/>
    </location>
</feature>
<keyword evidence="2 5" id="KW-0812">Transmembrane</keyword>
<comment type="subcellular location">
    <subcellularLocation>
        <location evidence="1">Membrane</location>
    </subcellularLocation>
</comment>
<protein>
    <recommendedName>
        <fullName evidence="6">Fatty acid hydroxylase domain-containing protein</fullName>
    </recommendedName>
</protein>
<dbReference type="PANTHER" id="PTHR11863">
    <property type="entry name" value="STEROL DESATURASE"/>
    <property type="match status" value="1"/>
</dbReference>
<dbReference type="GO" id="GO:0005506">
    <property type="term" value="F:iron ion binding"/>
    <property type="evidence" value="ECO:0007669"/>
    <property type="project" value="InterPro"/>
</dbReference>
<keyword evidence="3 5" id="KW-1133">Transmembrane helix</keyword>
<accession>A0A7S3M3G8</accession>
<reference evidence="7" key="1">
    <citation type="submission" date="2021-01" db="EMBL/GenBank/DDBJ databases">
        <authorList>
            <person name="Corre E."/>
            <person name="Pelletier E."/>
            <person name="Niang G."/>
            <person name="Scheremetjew M."/>
            <person name="Finn R."/>
            <person name="Kale V."/>
            <person name="Holt S."/>
            <person name="Cochrane G."/>
            <person name="Meng A."/>
            <person name="Brown T."/>
            <person name="Cohen L."/>
        </authorList>
    </citation>
    <scope>NUCLEOTIDE SEQUENCE</scope>
    <source>
        <strain evidence="7">CCAP 955/1</strain>
    </source>
</reference>
<organism evidence="7">
    <name type="scientific">Spumella elongata</name>
    <dbReference type="NCBI Taxonomy" id="89044"/>
    <lineage>
        <taxon>Eukaryota</taxon>
        <taxon>Sar</taxon>
        <taxon>Stramenopiles</taxon>
        <taxon>Ochrophyta</taxon>
        <taxon>Chrysophyceae</taxon>
        <taxon>Chromulinales</taxon>
        <taxon>Chromulinaceae</taxon>
        <taxon>Spumella</taxon>
    </lineage>
</organism>
<dbReference type="InterPro" id="IPR050307">
    <property type="entry name" value="Sterol_Desaturase_Related"/>
</dbReference>
<dbReference type="AlphaFoldDB" id="A0A7S3M3G8"/>
<keyword evidence="4 5" id="KW-0472">Membrane</keyword>
<evidence type="ECO:0000256" key="4">
    <source>
        <dbReference type="ARBA" id="ARBA00023136"/>
    </source>
</evidence>